<keyword evidence="7" id="KW-1133">Transmembrane helix</keyword>
<evidence type="ECO:0000256" key="2">
    <source>
        <dbReference type="ARBA" id="ARBA00004613"/>
    </source>
</evidence>
<dbReference type="GO" id="GO:0007399">
    <property type="term" value="P:nervous system development"/>
    <property type="evidence" value="ECO:0007669"/>
    <property type="project" value="UniProtKB-ARBA"/>
</dbReference>
<dbReference type="InterPro" id="IPR056861">
    <property type="entry name" value="HMCN1-like_VWA"/>
</dbReference>
<evidence type="ECO:0000256" key="9">
    <source>
        <dbReference type="ARBA" id="ARBA00023157"/>
    </source>
</evidence>
<dbReference type="InterPro" id="IPR013098">
    <property type="entry name" value="Ig_I-set"/>
</dbReference>
<feature type="chain" id="PRO_5044855075" description="Ig-like domain-containing protein" evidence="13">
    <location>
        <begin position="22"/>
        <end position="1396"/>
    </location>
</feature>
<dbReference type="InterPro" id="IPR036179">
    <property type="entry name" value="Ig-like_dom_sf"/>
</dbReference>
<feature type="domain" description="Ig-like" evidence="14">
    <location>
        <begin position="426"/>
        <end position="508"/>
    </location>
</feature>
<keyword evidence="6" id="KW-0677">Repeat</keyword>
<feature type="domain" description="Ig-like" evidence="14">
    <location>
        <begin position="607"/>
        <end position="692"/>
    </location>
</feature>
<comment type="caution">
    <text evidence="15">The sequence shown here is derived from an EMBL/GenBank/DDBJ whole genome shotgun (WGS) entry which is preliminary data.</text>
</comment>
<evidence type="ECO:0000256" key="4">
    <source>
        <dbReference type="ARBA" id="ARBA00022692"/>
    </source>
</evidence>
<dbReference type="SUPFAM" id="SSF48726">
    <property type="entry name" value="Immunoglobulin"/>
    <property type="match status" value="9"/>
</dbReference>
<dbReference type="Proteomes" id="UP001591681">
    <property type="component" value="Unassembled WGS sequence"/>
</dbReference>
<evidence type="ECO:0000256" key="1">
    <source>
        <dbReference type="ARBA" id="ARBA00004167"/>
    </source>
</evidence>
<evidence type="ECO:0000256" key="8">
    <source>
        <dbReference type="ARBA" id="ARBA00023136"/>
    </source>
</evidence>
<dbReference type="InterPro" id="IPR036465">
    <property type="entry name" value="vWFA_dom_sf"/>
</dbReference>
<keyword evidence="9" id="KW-1015">Disulfide bond</keyword>
<proteinExistence type="predicted"/>
<reference evidence="15 16" key="1">
    <citation type="submission" date="2024-09" db="EMBL/GenBank/DDBJ databases">
        <title>A chromosome-level genome assembly of Gray's grenadier anchovy, Coilia grayii.</title>
        <authorList>
            <person name="Fu Z."/>
        </authorList>
    </citation>
    <scope>NUCLEOTIDE SEQUENCE [LARGE SCALE GENOMIC DNA]</scope>
    <source>
        <strain evidence="15">G4</strain>
        <tissue evidence="15">Muscle</tissue>
    </source>
</reference>
<evidence type="ECO:0000256" key="6">
    <source>
        <dbReference type="ARBA" id="ARBA00022737"/>
    </source>
</evidence>
<feature type="region of interest" description="Disordered" evidence="12">
    <location>
        <begin position="1371"/>
        <end position="1396"/>
    </location>
</feature>
<dbReference type="Gene3D" id="3.40.50.410">
    <property type="entry name" value="von Willebrand factor, type A domain"/>
    <property type="match status" value="1"/>
</dbReference>
<sequence>MGNRIQFLALVLVLSAQASYCIPRAEGHSSPDDSASTLAFVFDVTGSMYDDLKQVIDGASRILEKTLNRRTRPIRNFVLVPFHDPDIGPVSITTDPKKFQRDLQDLFVQGGGDCPEMSVGAIKRALEVSLPGSFIYVFTDARAKDYRLKRDVLQLVQLRQSQVVFVLTGDCGDRTQPGYRAYEEIAATSSGQIFHLDKQQVNEVLKWVEETVQAMKVHLLSSDHEHAQEHTWDLPLDPSLKEVTVSLSGPAPTIQLTDPLGQIVGEHQGLTELLNIPNSARVVNLKNPRPGAWTLKVGCAGRHTLRVTGVSNLDFRAGFSSVPVAHFNQTRERPIKGLPTHVLLKCTGLSPPGLISRMELVSTGGRPLRTLPVALPPDGGSRGLWGVPEFRSPSQSFFMKACGHDANGFPFQRLSSVSYTHIIPVPPAVSMPPVVRGFYLQPVELVCVVESDVPVRLTFARDGHTLRQDTHLQSSGKAWWEIPSASGRDEGFYECVAHSSAGTGRAVTQLIVREPPPVLRAAVNVSVPVGGAAVLRCEVEGSMRYNLTWLRSGRVLAQRPGRIRQRPDGSLEIGAVATQDAGPYQCVATNTHGDSRNTVWLLVPEAPRVVVQPPSQSFTLGSEVTLSCSASGAPPPKISWTHGHTPITSSYRMGVSEHGTLTIRHAAAEDSGNYTCIATNDAGTASQSSYLTFAEKPRVSAVRSPVQVESGGDATLQCSASGNPPPLIHWYKGDLDLGEVVFAEQDVERGVLRIRGVQELDAGQYTCVASNDAGTTSAHLTLEVGVAPQFSESPLDVSVDVGDNVTLLCGARGVPVPMVTWRRADGRVLPTKPSGSLGNDLQLASRALHIQKPPLLAQVAPVITTVIGQSLTIPCMLLDGVPLPERVWTHNGKEVDVSSRVFLRSDGSLHVEKATAEDSGIYVCTAINVAGSANISVSLEVHVPPEINPGPLHYIANEGAAISLSCIATGVPTPTLRWAKGRGPMPPQASPLHWDHEGQLHLPNPRVEDAGVYVCTASSPAGYASREVQLTVNTKPKIAGADERQKPVKMAAEVGSEVILPCEVEGSPPPQVTWSRNGHPIPPVTAWFSVLPSGSLKISDVRVIDSKHYTCSAANPAGNVSLTYSLQVQAKPRIQVGPSVLKAVIGQAVVLPCVVQGEPRPEVTWYHEGRALPHERTHTHTIAAVTHAHRGTYRCVAKNSAGEESIHTTLEVLEAPHFEENGEVIIERVAHSPVTIPCPARAQRKKNNQPQGLSTQETWAAPRRRHGPHIAGDMGLTMQETWAAHCRRHGPHHAGDMGLTAQQTWASPCRRHGPYHAGDMAITTQDTWDSPLRRHGPHHVGDMGLTMQETWDSQRKKHGPHCAADMGLTAQENRASARRRDRPLHAGHTGFSTQET</sequence>
<evidence type="ECO:0000256" key="12">
    <source>
        <dbReference type="SAM" id="MobiDB-lite"/>
    </source>
</evidence>
<keyword evidence="3" id="KW-0964">Secreted</keyword>
<dbReference type="EMBL" id="JBHFQA010000010">
    <property type="protein sequence ID" value="KAL2092655.1"/>
    <property type="molecule type" value="Genomic_DNA"/>
</dbReference>
<name>A0ABD1K0N6_9TELE</name>
<evidence type="ECO:0000256" key="3">
    <source>
        <dbReference type="ARBA" id="ARBA00022525"/>
    </source>
</evidence>
<dbReference type="PROSITE" id="PS50835">
    <property type="entry name" value="IG_LIKE"/>
    <property type="match status" value="9"/>
</dbReference>
<dbReference type="SMART" id="SM00409">
    <property type="entry name" value="IG"/>
    <property type="match status" value="8"/>
</dbReference>
<dbReference type="GO" id="GO:0016020">
    <property type="term" value="C:membrane"/>
    <property type="evidence" value="ECO:0007669"/>
    <property type="project" value="UniProtKB-SubCell"/>
</dbReference>
<feature type="domain" description="Ig-like" evidence="14">
    <location>
        <begin position="697"/>
        <end position="783"/>
    </location>
</feature>
<evidence type="ECO:0000313" key="15">
    <source>
        <dbReference type="EMBL" id="KAL2092655.1"/>
    </source>
</evidence>
<keyword evidence="16" id="KW-1185">Reference proteome</keyword>
<dbReference type="Pfam" id="PF13927">
    <property type="entry name" value="Ig_3"/>
    <property type="match status" value="3"/>
</dbReference>
<dbReference type="FunFam" id="2.60.40.10:FF:000032">
    <property type="entry name" value="palladin isoform X1"/>
    <property type="match status" value="4"/>
</dbReference>
<dbReference type="Gene3D" id="2.60.40.10">
    <property type="entry name" value="Immunoglobulins"/>
    <property type="match status" value="9"/>
</dbReference>
<dbReference type="FunFam" id="2.60.40.10:FF:000008">
    <property type="entry name" value="roundabout homolog 2 isoform X2"/>
    <property type="match status" value="1"/>
</dbReference>
<keyword evidence="5 13" id="KW-0732">Signal</keyword>
<dbReference type="InterPro" id="IPR013783">
    <property type="entry name" value="Ig-like_fold"/>
</dbReference>
<dbReference type="InterPro" id="IPR003598">
    <property type="entry name" value="Ig_sub2"/>
</dbReference>
<keyword evidence="4" id="KW-0812">Transmembrane</keyword>
<gene>
    <name evidence="15" type="ORF">ACEWY4_012453</name>
</gene>
<dbReference type="PANTHER" id="PTHR10075:SF103">
    <property type="entry name" value="ROUNDABOUT HOMOLOG 4"/>
    <property type="match status" value="1"/>
</dbReference>
<dbReference type="SUPFAM" id="SSF53300">
    <property type="entry name" value="vWA-like"/>
    <property type="match status" value="1"/>
</dbReference>
<feature type="domain" description="Ig-like" evidence="14">
    <location>
        <begin position="1132"/>
        <end position="1211"/>
    </location>
</feature>
<accession>A0ABD1K0N6</accession>
<dbReference type="Pfam" id="PF23560">
    <property type="entry name" value="GBD_Hemicentin"/>
    <property type="match status" value="1"/>
</dbReference>
<dbReference type="CDD" id="cd00198">
    <property type="entry name" value="vWFA"/>
    <property type="match status" value="1"/>
</dbReference>
<feature type="domain" description="Ig-like" evidence="14">
    <location>
        <begin position="516"/>
        <end position="602"/>
    </location>
</feature>
<dbReference type="GO" id="GO:0005576">
    <property type="term" value="C:extracellular region"/>
    <property type="evidence" value="ECO:0007669"/>
    <property type="project" value="UniProtKB-SubCell"/>
</dbReference>
<comment type="subcellular location">
    <subcellularLocation>
        <location evidence="1">Membrane</location>
        <topology evidence="1">Single-pass membrane protein</topology>
    </subcellularLocation>
    <subcellularLocation>
        <location evidence="2">Secreted</location>
    </subcellularLocation>
</comment>
<dbReference type="InterPro" id="IPR003599">
    <property type="entry name" value="Ig_sub"/>
</dbReference>
<protein>
    <recommendedName>
        <fullName evidence="14">Ig-like domain-containing protein</fullName>
    </recommendedName>
</protein>
<dbReference type="InterPro" id="IPR007110">
    <property type="entry name" value="Ig-like_dom"/>
</dbReference>
<evidence type="ECO:0000256" key="11">
    <source>
        <dbReference type="ARBA" id="ARBA00023319"/>
    </source>
</evidence>
<feature type="domain" description="Ig-like" evidence="14">
    <location>
        <begin position="788"/>
        <end position="823"/>
    </location>
</feature>
<keyword evidence="8" id="KW-0472">Membrane</keyword>
<dbReference type="CDD" id="cd00096">
    <property type="entry name" value="Ig"/>
    <property type="match status" value="2"/>
</dbReference>
<evidence type="ECO:0000256" key="13">
    <source>
        <dbReference type="SAM" id="SignalP"/>
    </source>
</evidence>
<dbReference type="Pfam" id="PF07679">
    <property type="entry name" value="I-set"/>
    <property type="match status" value="4"/>
</dbReference>
<feature type="domain" description="Ig-like" evidence="14">
    <location>
        <begin position="854"/>
        <end position="936"/>
    </location>
</feature>
<feature type="domain" description="Ig-like" evidence="14">
    <location>
        <begin position="945"/>
        <end position="1031"/>
    </location>
</feature>
<dbReference type="PANTHER" id="PTHR10075">
    <property type="entry name" value="BASIGIN RELATED"/>
    <property type="match status" value="1"/>
</dbReference>
<dbReference type="InterPro" id="IPR056475">
    <property type="entry name" value="GBD_Hemicentin/VWA7"/>
</dbReference>
<evidence type="ECO:0000313" key="16">
    <source>
        <dbReference type="Proteomes" id="UP001591681"/>
    </source>
</evidence>
<dbReference type="Pfam" id="PF25106">
    <property type="entry name" value="VWA_4"/>
    <property type="match status" value="1"/>
</dbReference>
<organism evidence="15 16">
    <name type="scientific">Coilia grayii</name>
    <name type="common">Gray's grenadier anchovy</name>
    <dbReference type="NCBI Taxonomy" id="363190"/>
    <lineage>
        <taxon>Eukaryota</taxon>
        <taxon>Metazoa</taxon>
        <taxon>Chordata</taxon>
        <taxon>Craniata</taxon>
        <taxon>Vertebrata</taxon>
        <taxon>Euteleostomi</taxon>
        <taxon>Actinopterygii</taxon>
        <taxon>Neopterygii</taxon>
        <taxon>Teleostei</taxon>
        <taxon>Clupei</taxon>
        <taxon>Clupeiformes</taxon>
        <taxon>Clupeoidei</taxon>
        <taxon>Engraulidae</taxon>
        <taxon>Coilinae</taxon>
        <taxon>Coilia</taxon>
    </lineage>
</organism>
<feature type="signal peptide" evidence="13">
    <location>
        <begin position="1"/>
        <end position="21"/>
    </location>
</feature>
<dbReference type="FunFam" id="3.40.50.410:FF:000032">
    <property type="entry name" value="Hemicentin 1"/>
    <property type="match status" value="1"/>
</dbReference>
<evidence type="ECO:0000259" key="14">
    <source>
        <dbReference type="PROSITE" id="PS50835"/>
    </source>
</evidence>
<keyword evidence="11" id="KW-0393">Immunoglobulin domain</keyword>
<evidence type="ECO:0000256" key="7">
    <source>
        <dbReference type="ARBA" id="ARBA00022989"/>
    </source>
</evidence>
<feature type="domain" description="Ig-like" evidence="14">
    <location>
        <begin position="1036"/>
        <end position="1127"/>
    </location>
</feature>
<evidence type="ECO:0000256" key="10">
    <source>
        <dbReference type="ARBA" id="ARBA00023180"/>
    </source>
</evidence>
<keyword evidence="10" id="KW-0325">Glycoprotein</keyword>
<dbReference type="SMART" id="SM00408">
    <property type="entry name" value="IGc2"/>
    <property type="match status" value="9"/>
</dbReference>
<evidence type="ECO:0000256" key="5">
    <source>
        <dbReference type="ARBA" id="ARBA00022729"/>
    </source>
</evidence>